<dbReference type="AlphaFoldDB" id="A0AAW2MCV9"/>
<dbReference type="EMBL" id="JACGWJ010000022">
    <property type="protein sequence ID" value="KAL0329339.1"/>
    <property type="molecule type" value="Genomic_DNA"/>
</dbReference>
<feature type="region of interest" description="Disordered" evidence="1">
    <location>
        <begin position="1"/>
        <end position="39"/>
    </location>
</feature>
<evidence type="ECO:0000256" key="1">
    <source>
        <dbReference type="SAM" id="MobiDB-lite"/>
    </source>
</evidence>
<sequence>MGNVQENPPARNLQDDQMNVQERRDSRNLGAPPPPPLIQISPEVLRQLVEDVSTQAANRVSLSML</sequence>
<reference evidence="2" key="1">
    <citation type="submission" date="2020-06" db="EMBL/GenBank/DDBJ databases">
        <authorList>
            <person name="Li T."/>
            <person name="Hu X."/>
            <person name="Zhang T."/>
            <person name="Song X."/>
            <person name="Zhang H."/>
            <person name="Dai N."/>
            <person name="Sheng W."/>
            <person name="Hou X."/>
            <person name="Wei L."/>
        </authorList>
    </citation>
    <scope>NUCLEOTIDE SEQUENCE</scope>
    <source>
        <strain evidence="2">G02</strain>
        <tissue evidence="2">Leaf</tissue>
    </source>
</reference>
<organism evidence="2">
    <name type="scientific">Sesamum radiatum</name>
    <name type="common">Black benniseed</name>
    <dbReference type="NCBI Taxonomy" id="300843"/>
    <lineage>
        <taxon>Eukaryota</taxon>
        <taxon>Viridiplantae</taxon>
        <taxon>Streptophyta</taxon>
        <taxon>Embryophyta</taxon>
        <taxon>Tracheophyta</taxon>
        <taxon>Spermatophyta</taxon>
        <taxon>Magnoliopsida</taxon>
        <taxon>eudicotyledons</taxon>
        <taxon>Gunneridae</taxon>
        <taxon>Pentapetalae</taxon>
        <taxon>asterids</taxon>
        <taxon>lamiids</taxon>
        <taxon>Lamiales</taxon>
        <taxon>Pedaliaceae</taxon>
        <taxon>Sesamum</taxon>
    </lineage>
</organism>
<accession>A0AAW2MCV9</accession>
<evidence type="ECO:0000313" key="2">
    <source>
        <dbReference type="EMBL" id="KAL0329339.1"/>
    </source>
</evidence>
<name>A0AAW2MCV9_SESRA</name>
<comment type="caution">
    <text evidence="2">The sequence shown here is derived from an EMBL/GenBank/DDBJ whole genome shotgun (WGS) entry which is preliminary data.</text>
</comment>
<gene>
    <name evidence="2" type="ORF">Sradi_4920600</name>
</gene>
<proteinExistence type="predicted"/>
<protein>
    <submittedName>
        <fullName evidence="2">Uncharacterized protein</fullName>
    </submittedName>
</protein>
<reference evidence="2" key="2">
    <citation type="journal article" date="2024" name="Plant">
        <title>Genomic evolution and insights into agronomic trait innovations of Sesamum species.</title>
        <authorList>
            <person name="Miao H."/>
            <person name="Wang L."/>
            <person name="Qu L."/>
            <person name="Liu H."/>
            <person name="Sun Y."/>
            <person name="Le M."/>
            <person name="Wang Q."/>
            <person name="Wei S."/>
            <person name="Zheng Y."/>
            <person name="Lin W."/>
            <person name="Duan Y."/>
            <person name="Cao H."/>
            <person name="Xiong S."/>
            <person name="Wang X."/>
            <person name="Wei L."/>
            <person name="Li C."/>
            <person name="Ma Q."/>
            <person name="Ju M."/>
            <person name="Zhao R."/>
            <person name="Li G."/>
            <person name="Mu C."/>
            <person name="Tian Q."/>
            <person name="Mei H."/>
            <person name="Zhang T."/>
            <person name="Gao T."/>
            <person name="Zhang H."/>
        </authorList>
    </citation>
    <scope>NUCLEOTIDE SEQUENCE</scope>
    <source>
        <strain evidence="2">G02</strain>
    </source>
</reference>